<proteinExistence type="predicted"/>
<evidence type="ECO:0000256" key="10">
    <source>
        <dbReference type="ARBA" id="ARBA00023012"/>
    </source>
</evidence>
<evidence type="ECO:0000256" key="9">
    <source>
        <dbReference type="ARBA" id="ARBA00022989"/>
    </source>
</evidence>
<evidence type="ECO:0000256" key="11">
    <source>
        <dbReference type="ARBA" id="ARBA00023136"/>
    </source>
</evidence>
<evidence type="ECO:0000256" key="4">
    <source>
        <dbReference type="ARBA" id="ARBA00022475"/>
    </source>
</evidence>
<feature type="modified residue" description="4-aspartylphosphate" evidence="13">
    <location>
        <position position="743"/>
    </location>
</feature>
<dbReference type="CDD" id="cd00130">
    <property type="entry name" value="PAS"/>
    <property type="match status" value="2"/>
</dbReference>
<protein>
    <recommendedName>
        <fullName evidence="3">histidine kinase</fullName>
        <ecNumber evidence="3">2.7.13.3</ecNumber>
    </recommendedName>
</protein>
<dbReference type="PANTHER" id="PTHR45339:SF1">
    <property type="entry name" value="HYBRID SIGNAL TRANSDUCTION HISTIDINE KINASE J"/>
    <property type="match status" value="1"/>
</dbReference>
<evidence type="ECO:0000256" key="8">
    <source>
        <dbReference type="ARBA" id="ARBA00022840"/>
    </source>
</evidence>
<dbReference type="Gene3D" id="1.10.287.130">
    <property type="match status" value="1"/>
</dbReference>
<dbReference type="PRINTS" id="PR00344">
    <property type="entry name" value="BCTRLSENSOR"/>
</dbReference>
<evidence type="ECO:0000259" key="15">
    <source>
        <dbReference type="PROSITE" id="PS50110"/>
    </source>
</evidence>
<feature type="domain" description="Response regulatory" evidence="15">
    <location>
        <begin position="694"/>
        <end position="811"/>
    </location>
</feature>
<dbReference type="PROSITE" id="PS50894">
    <property type="entry name" value="HPT"/>
    <property type="match status" value="1"/>
</dbReference>
<keyword evidence="9" id="KW-1133">Transmembrane helix</keyword>
<dbReference type="Gene3D" id="3.30.565.10">
    <property type="entry name" value="Histidine kinase-like ATPase, C-terminal domain"/>
    <property type="match status" value="1"/>
</dbReference>
<dbReference type="InterPro" id="IPR036641">
    <property type="entry name" value="HPT_dom_sf"/>
</dbReference>
<dbReference type="InterPro" id="IPR011006">
    <property type="entry name" value="CheY-like_superfamily"/>
</dbReference>
<dbReference type="InterPro" id="IPR003594">
    <property type="entry name" value="HATPase_dom"/>
</dbReference>
<dbReference type="OrthoDB" id="9781208at2"/>
<dbReference type="InterPro" id="IPR013767">
    <property type="entry name" value="PAS_fold"/>
</dbReference>
<dbReference type="NCBIfam" id="TIGR00229">
    <property type="entry name" value="sensory_box"/>
    <property type="match status" value="2"/>
</dbReference>
<organism evidence="19 20">
    <name type="scientific">Spirosoma oryzae</name>
    <dbReference type="NCBI Taxonomy" id="1469603"/>
    <lineage>
        <taxon>Bacteria</taxon>
        <taxon>Pseudomonadati</taxon>
        <taxon>Bacteroidota</taxon>
        <taxon>Cytophagia</taxon>
        <taxon>Cytophagales</taxon>
        <taxon>Cytophagaceae</taxon>
        <taxon>Spirosoma</taxon>
    </lineage>
</organism>
<dbReference type="SMART" id="SM00387">
    <property type="entry name" value="HATPase_c"/>
    <property type="match status" value="1"/>
</dbReference>
<dbReference type="Pfam" id="PF00989">
    <property type="entry name" value="PAS"/>
    <property type="match status" value="1"/>
</dbReference>
<comment type="caution">
    <text evidence="19">The sequence shown here is derived from an EMBL/GenBank/DDBJ whole genome shotgun (WGS) entry which is preliminary data.</text>
</comment>
<dbReference type="InterPro" id="IPR005467">
    <property type="entry name" value="His_kinase_dom"/>
</dbReference>
<dbReference type="InterPro" id="IPR000014">
    <property type="entry name" value="PAS"/>
</dbReference>
<feature type="domain" description="PAS" evidence="16">
    <location>
        <begin position="314"/>
        <end position="368"/>
    </location>
</feature>
<dbReference type="SUPFAM" id="SSF47226">
    <property type="entry name" value="Histidine-containing phosphotransfer domain, HPT domain"/>
    <property type="match status" value="1"/>
</dbReference>
<evidence type="ECO:0000259" key="14">
    <source>
        <dbReference type="PROSITE" id="PS50109"/>
    </source>
</evidence>
<dbReference type="SUPFAM" id="SSF55785">
    <property type="entry name" value="PYP-like sensor domain (PAS domain)"/>
    <property type="match status" value="3"/>
</dbReference>
<dbReference type="Pfam" id="PF13426">
    <property type="entry name" value="PAS_9"/>
    <property type="match status" value="1"/>
</dbReference>
<keyword evidence="10" id="KW-0902">Two-component regulatory system</keyword>
<dbReference type="PANTHER" id="PTHR45339">
    <property type="entry name" value="HYBRID SIGNAL TRANSDUCTION HISTIDINE KINASE J"/>
    <property type="match status" value="1"/>
</dbReference>
<dbReference type="RefSeq" id="WP_106139431.1">
    <property type="nucleotide sequence ID" value="NZ_PVTE01000018.1"/>
</dbReference>
<dbReference type="FunFam" id="3.30.565.10:FF:000010">
    <property type="entry name" value="Sensor histidine kinase RcsC"/>
    <property type="match status" value="1"/>
</dbReference>
<keyword evidence="6" id="KW-0812">Transmembrane</keyword>
<dbReference type="SUPFAM" id="SSF52172">
    <property type="entry name" value="CheY-like"/>
    <property type="match status" value="1"/>
</dbReference>
<feature type="domain" description="HPt" evidence="18">
    <location>
        <begin position="842"/>
        <end position="942"/>
    </location>
</feature>
<dbReference type="PROSITE" id="PS50112">
    <property type="entry name" value="PAS"/>
    <property type="match status" value="2"/>
</dbReference>
<feature type="modified residue" description="Phosphohistidine" evidence="12">
    <location>
        <position position="881"/>
    </location>
</feature>
<keyword evidence="11" id="KW-0472">Membrane</keyword>
<dbReference type="InterPro" id="IPR004358">
    <property type="entry name" value="Sig_transdc_His_kin-like_C"/>
</dbReference>
<dbReference type="InterPro" id="IPR035965">
    <property type="entry name" value="PAS-like_dom_sf"/>
</dbReference>
<reference evidence="19 20" key="1">
    <citation type="submission" date="2018-03" db="EMBL/GenBank/DDBJ databases">
        <title>Genomic Encyclopedia of Archaeal and Bacterial Type Strains, Phase II (KMG-II): from individual species to whole genera.</title>
        <authorList>
            <person name="Goeker M."/>
        </authorList>
    </citation>
    <scope>NUCLEOTIDE SEQUENCE [LARGE SCALE GENOMIC DNA]</scope>
    <source>
        <strain evidence="19 20">DSM 28354</strain>
    </source>
</reference>
<comment type="subcellular location">
    <subcellularLocation>
        <location evidence="2">Cell membrane</location>
        <topology evidence="2">Multi-pass membrane protein</topology>
    </subcellularLocation>
</comment>
<feature type="domain" description="PAC" evidence="17">
    <location>
        <begin position="381"/>
        <end position="433"/>
    </location>
</feature>
<comment type="catalytic activity">
    <reaction evidence="1">
        <text>ATP + protein L-histidine = ADP + protein N-phospho-L-histidine.</text>
        <dbReference type="EC" id="2.7.13.3"/>
    </reaction>
</comment>
<evidence type="ECO:0000313" key="19">
    <source>
        <dbReference type="EMBL" id="PRY34137.1"/>
    </source>
</evidence>
<evidence type="ECO:0000259" key="18">
    <source>
        <dbReference type="PROSITE" id="PS50894"/>
    </source>
</evidence>
<dbReference type="EMBL" id="PVTE01000018">
    <property type="protein sequence ID" value="PRY34137.1"/>
    <property type="molecule type" value="Genomic_DNA"/>
</dbReference>
<dbReference type="CDD" id="cd00082">
    <property type="entry name" value="HisKA"/>
    <property type="match status" value="1"/>
</dbReference>
<dbReference type="AlphaFoldDB" id="A0A2T0SL46"/>
<evidence type="ECO:0000256" key="5">
    <source>
        <dbReference type="ARBA" id="ARBA00022553"/>
    </source>
</evidence>
<keyword evidence="4" id="KW-1003">Cell membrane</keyword>
<dbReference type="InterPro" id="IPR036890">
    <property type="entry name" value="HATPase_C_sf"/>
</dbReference>
<dbReference type="CDD" id="cd00088">
    <property type="entry name" value="HPT"/>
    <property type="match status" value="1"/>
</dbReference>
<dbReference type="SMART" id="SM00448">
    <property type="entry name" value="REC"/>
    <property type="match status" value="1"/>
</dbReference>
<feature type="domain" description="PAS" evidence="16">
    <location>
        <begin position="60"/>
        <end position="130"/>
    </location>
</feature>
<dbReference type="CDD" id="cd16922">
    <property type="entry name" value="HATPase_EvgS-ArcB-TorS-like"/>
    <property type="match status" value="1"/>
</dbReference>
<dbReference type="SUPFAM" id="SSF55874">
    <property type="entry name" value="ATPase domain of HSP90 chaperone/DNA topoisomerase II/histidine kinase"/>
    <property type="match status" value="1"/>
</dbReference>
<evidence type="ECO:0000313" key="20">
    <source>
        <dbReference type="Proteomes" id="UP000238375"/>
    </source>
</evidence>
<evidence type="ECO:0000259" key="16">
    <source>
        <dbReference type="PROSITE" id="PS50112"/>
    </source>
</evidence>
<evidence type="ECO:0000256" key="1">
    <source>
        <dbReference type="ARBA" id="ARBA00000085"/>
    </source>
</evidence>
<keyword evidence="5 13" id="KW-0597">Phosphoprotein</keyword>
<dbReference type="GO" id="GO:0005524">
    <property type="term" value="F:ATP binding"/>
    <property type="evidence" value="ECO:0007669"/>
    <property type="project" value="UniProtKB-KW"/>
</dbReference>
<dbReference type="InterPro" id="IPR001789">
    <property type="entry name" value="Sig_transdc_resp-reg_receiver"/>
</dbReference>
<dbReference type="InterPro" id="IPR003661">
    <property type="entry name" value="HisK_dim/P_dom"/>
</dbReference>
<feature type="domain" description="Histidine kinase" evidence="14">
    <location>
        <begin position="451"/>
        <end position="671"/>
    </location>
</feature>
<dbReference type="SMART" id="SM00091">
    <property type="entry name" value="PAS"/>
    <property type="match status" value="3"/>
</dbReference>
<dbReference type="InterPro" id="IPR036097">
    <property type="entry name" value="HisK_dim/P_sf"/>
</dbReference>
<dbReference type="SUPFAM" id="SSF47384">
    <property type="entry name" value="Homodimeric domain of signal transducing histidine kinase"/>
    <property type="match status" value="1"/>
</dbReference>
<gene>
    <name evidence="19" type="ORF">CLV58_1188</name>
</gene>
<evidence type="ECO:0000256" key="2">
    <source>
        <dbReference type="ARBA" id="ARBA00004651"/>
    </source>
</evidence>
<dbReference type="SMART" id="SM00388">
    <property type="entry name" value="HisKA"/>
    <property type="match status" value="1"/>
</dbReference>
<keyword evidence="7" id="KW-0547">Nucleotide-binding</keyword>
<dbReference type="Pfam" id="PF02518">
    <property type="entry name" value="HATPase_c"/>
    <property type="match status" value="1"/>
</dbReference>
<dbReference type="InterPro" id="IPR008207">
    <property type="entry name" value="Sig_transdc_His_kin_Hpt_dom"/>
</dbReference>
<keyword evidence="8" id="KW-0067">ATP-binding</keyword>
<keyword evidence="20" id="KW-1185">Reference proteome</keyword>
<evidence type="ECO:0000256" key="7">
    <source>
        <dbReference type="ARBA" id="ARBA00022741"/>
    </source>
</evidence>
<dbReference type="Pfam" id="PF00512">
    <property type="entry name" value="HisKA"/>
    <property type="match status" value="1"/>
</dbReference>
<dbReference type="PROSITE" id="PS50113">
    <property type="entry name" value="PAC"/>
    <property type="match status" value="2"/>
</dbReference>
<dbReference type="CDD" id="cd17546">
    <property type="entry name" value="REC_hyHK_CKI1_RcsC-like"/>
    <property type="match status" value="1"/>
</dbReference>
<evidence type="ECO:0000256" key="12">
    <source>
        <dbReference type="PROSITE-ProRule" id="PRU00110"/>
    </source>
</evidence>
<dbReference type="InterPro" id="IPR001610">
    <property type="entry name" value="PAC"/>
</dbReference>
<dbReference type="Gene3D" id="3.40.50.2300">
    <property type="match status" value="1"/>
</dbReference>
<sequence length="942" mass="107110">MENFDLLKRRLNREQKARQQAERVLEDKAWELYSANQQLQYLNENLAQQVEQGVTELKETDARYRELIDSVQDIIYRISPEGYFTFMNPMIEVKLGYLVSEIIGQHFIRLIRPDFRTAVIEFYQHMLDTGQDNTYIEFPVLTKTGQTVWIGQTVRRINTTSGAELVAVARDMTSERDVRETLRATQSRLASLIINLQKGVLVEDGNRQITLANQLFCDLFSIPFAPEEMIDVDSAQLVRHMKRQFVDPDEFERDTLAILARQETVLDQTLYFADGRVLQRDFIPIVQEGRYEGHLWKYGDVTEQFLAREATRKNEEKYRRILNDMDLGLIELNRERIIQRAFDRFCAMVGYSEEELIGRPISELLVPDGTVDASIQPGGQQYGECQLIRRDGSRIWVIVSEVPQLNEHSQIVGTIAVHYDITQRKVLEQELGQAQAAAEEARQAEKQFLANMSHEIRTPLNAIIGMAHLLFDTRPNRQQLEYLEILKTSADFLYSLISDLLDMAKIEAGRIDVHKQPFDLVGLLRTIQRVFQIKLEQRPIELEMMIDAQIGGSYVGDELLLNQILLNLIGNADKFTEEGCIDVRVRLQKEEGDVSWIEFSVRDTGIGIPEEKIDLIFQKFRQVNANGHKEKGTGLGLAITHQLVSLQGGRITVSSKEGSGTTFTVTLPFQRSDETLLVNPRQIQPIPADLTACRLLVAEDNIMNQKYISSLLDKWAIPFVIASDGKRAVEMAQQQHFDLILMDIQMPVMDGYEATITIRNTQNVNQQTPIVALTASAMTDQKTKASWAGMDDFVTKPFSPNSLLETIQRHTHTRAAAAPAESLSIAAPELDQHRLNEIYGSDQAYAADMFAVFLSDVLPDFAQIQNLILEQDWSALGKLAHKLKPTLGMVGLTTLEKKLHAIEKQANENPDQDELQAQWTSVQAELEQSVPIVKQELARLSV</sequence>
<evidence type="ECO:0000256" key="3">
    <source>
        <dbReference type="ARBA" id="ARBA00012438"/>
    </source>
</evidence>
<dbReference type="GO" id="GO:0000155">
    <property type="term" value="F:phosphorelay sensor kinase activity"/>
    <property type="evidence" value="ECO:0007669"/>
    <property type="project" value="InterPro"/>
</dbReference>
<dbReference type="Proteomes" id="UP000238375">
    <property type="component" value="Unassembled WGS sequence"/>
</dbReference>
<name>A0A2T0SL46_9BACT</name>
<dbReference type="PROSITE" id="PS50110">
    <property type="entry name" value="RESPONSE_REGULATORY"/>
    <property type="match status" value="1"/>
</dbReference>
<dbReference type="GO" id="GO:0006355">
    <property type="term" value="P:regulation of DNA-templated transcription"/>
    <property type="evidence" value="ECO:0007669"/>
    <property type="project" value="InterPro"/>
</dbReference>
<dbReference type="EC" id="2.7.13.3" evidence="3"/>
<evidence type="ECO:0000256" key="6">
    <source>
        <dbReference type="ARBA" id="ARBA00022692"/>
    </source>
</evidence>
<dbReference type="Gene3D" id="1.20.120.160">
    <property type="entry name" value="HPT domain"/>
    <property type="match status" value="1"/>
</dbReference>
<feature type="domain" description="PAC" evidence="17">
    <location>
        <begin position="134"/>
        <end position="184"/>
    </location>
</feature>
<dbReference type="Pfam" id="PF01627">
    <property type="entry name" value="Hpt"/>
    <property type="match status" value="1"/>
</dbReference>
<dbReference type="SMART" id="SM00086">
    <property type="entry name" value="PAC"/>
    <property type="match status" value="1"/>
</dbReference>
<dbReference type="PROSITE" id="PS50109">
    <property type="entry name" value="HIS_KIN"/>
    <property type="match status" value="1"/>
</dbReference>
<dbReference type="GO" id="GO:0005886">
    <property type="term" value="C:plasma membrane"/>
    <property type="evidence" value="ECO:0007669"/>
    <property type="project" value="UniProtKB-SubCell"/>
</dbReference>
<accession>A0A2T0SL46</accession>
<dbReference type="InterPro" id="IPR000700">
    <property type="entry name" value="PAS-assoc_C"/>
</dbReference>
<dbReference type="Pfam" id="PF00072">
    <property type="entry name" value="Response_reg"/>
    <property type="match status" value="1"/>
</dbReference>
<evidence type="ECO:0000259" key="17">
    <source>
        <dbReference type="PROSITE" id="PS50113"/>
    </source>
</evidence>
<evidence type="ECO:0000256" key="13">
    <source>
        <dbReference type="PROSITE-ProRule" id="PRU00169"/>
    </source>
</evidence>
<dbReference type="Gene3D" id="3.30.450.20">
    <property type="entry name" value="PAS domain"/>
    <property type="match status" value="3"/>
</dbReference>